<dbReference type="KEGG" id="fgu:SD28_03675"/>
<feature type="chain" id="PRO_5002035608" description="Serine protease" evidence="1">
    <location>
        <begin position="21"/>
        <end position="168"/>
    </location>
</feature>
<dbReference type="EMBL" id="CP010427">
    <property type="protein sequence ID" value="AJC48795.1"/>
    <property type="molecule type" value="Genomic_DNA"/>
</dbReference>
<dbReference type="Proteomes" id="UP000031104">
    <property type="component" value="Chromosome"/>
</dbReference>
<gene>
    <name evidence="2" type="ORF">SD28_03675</name>
</gene>
<feature type="signal peptide" evidence="1">
    <location>
        <begin position="1"/>
        <end position="20"/>
    </location>
</feature>
<dbReference type="STRING" id="594679.SD28_03675"/>
<name>A0A0A8E3I9_9GAMM</name>
<evidence type="ECO:0000313" key="2">
    <source>
        <dbReference type="EMBL" id="AJC48795.1"/>
    </source>
</evidence>
<organism evidence="2 3">
    <name type="scientific">Allofrancisella guangzhouensis</name>
    <dbReference type="NCBI Taxonomy" id="594679"/>
    <lineage>
        <taxon>Bacteria</taxon>
        <taxon>Pseudomonadati</taxon>
        <taxon>Pseudomonadota</taxon>
        <taxon>Gammaproteobacteria</taxon>
        <taxon>Thiotrichales</taxon>
        <taxon>Francisellaceae</taxon>
        <taxon>Allofrancisella</taxon>
    </lineage>
</organism>
<dbReference type="AlphaFoldDB" id="A0A0A8E3I9"/>
<reference evidence="2 3" key="1">
    <citation type="submission" date="2014-12" db="EMBL/GenBank/DDBJ databases">
        <title>Complete genome sequence of Francisella guanzhouensis strain 08HL01032 isolated from air-conditioning system in China.</title>
        <authorList>
            <person name="Svensson D."/>
            <person name="Ohrman C."/>
            <person name="Backman S."/>
            <person name="Karlsson E."/>
            <person name="Nilsson E."/>
            <person name="Bystrom M."/>
            <person name="Larkeryd A."/>
            <person name="Stenberg P."/>
            <person name="Scholtz H.C."/>
            <person name="Forsman M."/>
            <person name="Sjodin A."/>
        </authorList>
    </citation>
    <scope>NUCLEOTIDE SEQUENCE [LARGE SCALE GENOMIC DNA]</scope>
    <source>
        <strain evidence="2 3">08HL01032</strain>
    </source>
</reference>
<evidence type="ECO:0000256" key="1">
    <source>
        <dbReference type="SAM" id="SignalP"/>
    </source>
</evidence>
<dbReference type="HOGENOM" id="CLU_1584055_0_0_6"/>
<keyword evidence="3" id="KW-1185">Reference proteome</keyword>
<protein>
    <recommendedName>
        <fullName evidence="4">Serine protease</fullName>
    </recommendedName>
</protein>
<proteinExistence type="predicted"/>
<dbReference type="RefSeq" id="WP_039124202.1">
    <property type="nucleotide sequence ID" value="NZ_CP010427.1"/>
</dbReference>
<keyword evidence="1" id="KW-0732">Signal</keyword>
<accession>A0A0A8E3I9</accession>
<evidence type="ECO:0000313" key="3">
    <source>
        <dbReference type="Proteomes" id="UP000031104"/>
    </source>
</evidence>
<sequence>MKKVIFLTLSLIMFWFNAYANEYYLFVKYKDNVNNDTIKKNNLSLSSTGYYNYEIVKQLNKKTCIVKATNKPNYTESANDHNISQEEDLNRAYKVANNFMQQHPDVKYAIPHDSKLYIYDVGKNVHRWNEQWNMHSQGPDVGVHANEAWGFLDGKKLNETYVAVIDSG</sequence>
<evidence type="ECO:0008006" key="4">
    <source>
        <dbReference type="Google" id="ProtNLM"/>
    </source>
</evidence>